<dbReference type="InterPro" id="IPR005321">
    <property type="entry name" value="Peptidase_S58_DmpA"/>
</dbReference>
<protein>
    <submittedName>
        <fullName evidence="3">P1 family peptidase</fullName>
    </submittedName>
</protein>
<organism evidence="3 4">
    <name type="scientific">Hyalangium rubrum</name>
    <dbReference type="NCBI Taxonomy" id="3103134"/>
    <lineage>
        <taxon>Bacteria</taxon>
        <taxon>Pseudomonadati</taxon>
        <taxon>Myxococcota</taxon>
        <taxon>Myxococcia</taxon>
        <taxon>Myxococcales</taxon>
        <taxon>Cystobacterineae</taxon>
        <taxon>Archangiaceae</taxon>
        <taxon>Hyalangium</taxon>
    </lineage>
</organism>
<evidence type="ECO:0000256" key="1">
    <source>
        <dbReference type="ARBA" id="ARBA00007068"/>
    </source>
</evidence>
<dbReference type="CDD" id="cd02253">
    <property type="entry name" value="DmpA"/>
    <property type="match status" value="1"/>
</dbReference>
<dbReference type="RefSeq" id="WP_321546715.1">
    <property type="nucleotide sequence ID" value="NZ_JAXIVS010000005.1"/>
</dbReference>
<dbReference type="PANTHER" id="PTHR36512">
    <property type="entry name" value="D-AMINOPEPTIDASE"/>
    <property type="match status" value="1"/>
</dbReference>
<dbReference type="Gene3D" id="3.60.70.12">
    <property type="entry name" value="L-amino peptidase D-ALA esterase/amidase"/>
    <property type="match status" value="1"/>
</dbReference>
<comment type="similarity">
    <text evidence="1">Belongs to the peptidase S58 family.</text>
</comment>
<dbReference type="EMBL" id="JAXIVS010000005">
    <property type="protein sequence ID" value="MDY7227987.1"/>
    <property type="molecule type" value="Genomic_DNA"/>
</dbReference>
<sequence>MHQRLLELNTPRVRARELGLPLGRFKPGKYNAITDVDGVLVGHCTLIQGEGPLRPGHGPVRTGVTAILPNNGNIFMERMNGGGFVLNGAGEVSGMTQLMEWGLVETPMMLTNTMAVGAVSDGVARYLVDRYPGIGDEHDVIIPIVGECDDSYLNDISGRHVRAQHVLEAINNAKSGPVAEGNVGGGTGMVTCDFKGGIGTASRKLPEAMGGYTLGVLVMSNFGKMHNLRVGGLPVGEVLAEKFKDVPRRGQTYGSIIAVVATDAPLLSHQINRLCKRVSLGIGRVGSYAAHGSGEIIVGFSTANIIPRRTQKMVYKLKILLDQRLDPLYEAVMEATEEAILNSMCMAEPMKGVNDNFCPALPLDEVRRFVDACRPIFAAVKKRPQQSSAPASKERPSDVDKEGEVRVAEAMPTAVRGAEGIPYPTRPAPDESEGSAPGGSSDT</sequence>
<reference evidence="3 4" key="1">
    <citation type="submission" date="2023-12" db="EMBL/GenBank/DDBJ databases">
        <title>the genome sequence of Hyalangium sp. s54d21.</title>
        <authorList>
            <person name="Zhang X."/>
        </authorList>
    </citation>
    <scope>NUCLEOTIDE SEQUENCE [LARGE SCALE GENOMIC DNA]</scope>
    <source>
        <strain evidence="4">s54d21</strain>
    </source>
</reference>
<evidence type="ECO:0000313" key="4">
    <source>
        <dbReference type="Proteomes" id="UP001291309"/>
    </source>
</evidence>
<dbReference type="PANTHER" id="PTHR36512:SF3">
    <property type="entry name" value="BLR5678 PROTEIN"/>
    <property type="match status" value="1"/>
</dbReference>
<feature type="compositionally biased region" description="Basic and acidic residues" evidence="2">
    <location>
        <begin position="392"/>
        <end position="407"/>
    </location>
</feature>
<name>A0ABU5H3G3_9BACT</name>
<gene>
    <name evidence="3" type="ORF">SYV04_16335</name>
</gene>
<dbReference type="SUPFAM" id="SSF56266">
    <property type="entry name" value="DmpA/ArgJ-like"/>
    <property type="match status" value="1"/>
</dbReference>
<comment type="caution">
    <text evidence="3">The sequence shown here is derived from an EMBL/GenBank/DDBJ whole genome shotgun (WGS) entry which is preliminary data.</text>
</comment>
<feature type="region of interest" description="Disordered" evidence="2">
    <location>
        <begin position="383"/>
        <end position="443"/>
    </location>
</feature>
<evidence type="ECO:0000256" key="2">
    <source>
        <dbReference type="SAM" id="MobiDB-lite"/>
    </source>
</evidence>
<proteinExistence type="inferred from homology"/>
<dbReference type="InterPro" id="IPR016117">
    <property type="entry name" value="ArgJ-like_dom_sf"/>
</dbReference>
<keyword evidence="4" id="KW-1185">Reference proteome</keyword>
<evidence type="ECO:0000313" key="3">
    <source>
        <dbReference type="EMBL" id="MDY7227987.1"/>
    </source>
</evidence>
<dbReference type="Pfam" id="PF03576">
    <property type="entry name" value="Peptidase_S58"/>
    <property type="match status" value="1"/>
</dbReference>
<dbReference type="Proteomes" id="UP001291309">
    <property type="component" value="Unassembled WGS sequence"/>
</dbReference>
<accession>A0ABU5H3G3</accession>